<feature type="compositionally biased region" description="Low complexity" evidence="6">
    <location>
        <begin position="39"/>
        <end position="61"/>
    </location>
</feature>
<evidence type="ECO:0000256" key="1">
    <source>
        <dbReference type="ARBA" id="ARBA00004141"/>
    </source>
</evidence>
<dbReference type="GO" id="GO:0006695">
    <property type="term" value="P:cholesterol biosynthetic process"/>
    <property type="evidence" value="ECO:0007669"/>
    <property type="project" value="TreeGrafter"/>
</dbReference>
<keyword evidence="5 7" id="KW-0472">Membrane</keyword>
<evidence type="ECO:0000256" key="5">
    <source>
        <dbReference type="ARBA" id="ARBA00023136"/>
    </source>
</evidence>
<proteinExistence type="inferred from homology"/>
<keyword evidence="4 7" id="KW-1133">Transmembrane helix</keyword>
<comment type="subcellular location">
    <subcellularLocation>
        <location evidence="1">Membrane</location>
        <topology evidence="1">Multi-pass membrane protein</topology>
    </subcellularLocation>
</comment>
<feature type="compositionally biased region" description="Basic residues" evidence="6">
    <location>
        <begin position="10"/>
        <end position="33"/>
    </location>
</feature>
<evidence type="ECO:0000256" key="6">
    <source>
        <dbReference type="SAM" id="MobiDB-lite"/>
    </source>
</evidence>
<dbReference type="GO" id="GO:0005789">
    <property type="term" value="C:endoplasmic reticulum membrane"/>
    <property type="evidence" value="ECO:0007669"/>
    <property type="project" value="TreeGrafter"/>
</dbReference>
<feature type="transmembrane region" description="Helical" evidence="7">
    <location>
        <begin position="354"/>
        <end position="373"/>
    </location>
</feature>
<dbReference type="Pfam" id="PF01222">
    <property type="entry name" value="ERG4_ERG24"/>
    <property type="match status" value="1"/>
</dbReference>
<feature type="transmembrane region" description="Helical" evidence="7">
    <location>
        <begin position="228"/>
        <end position="251"/>
    </location>
</feature>
<evidence type="ECO:0000313" key="9">
    <source>
        <dbReference type="Proteomes" id="UP001209878"/>
    </source>
</evidence>
<feature type="transmembrane region" description="Helical" evidence="7">
    <location>
        <begin position="388"/>
        <end position="408"/>
    </location>
</feature>
<evidence type="ECO:0000313" key="8">
    <source>
        <dbReference type="EMBL" id="KAK2184308.1"/>
    </source>
</evidence>
<dbReference type="EMBL" id="JAODUO010000271">
    <property type="protein sequence ID" value="KAK2184308.1"/>
    <property type="molecule type" value="Genomic_DNA"/>
</dbReference>
<feature type="transmembrane region" description="Helical" evidence="7">
    <location>
        <begin position="263"/>
        <end position="282"/>
    </location>
</feature>
<protein>
    <submittedName>
        <fullName evidence="8">Uncharacterized protein</fullName>
    </submittedName>
</protein>
<keyword evidence="3 7" id="KW-0812">Transmembrane</keyword>
<evidence type="ECO:0000256" key="4">
    <source>
        <dbReference type="ARBA" id="ARBA00022989"/>
    </source>
</evidence>
<evidence type="ECO:0000256" key="3">
    <source>
        <dbReference type="ARBA" id="ARBA00022692"/>
    </source>
</evidence>
<gene>
    <name evidence="8" type="ORF">NP493_270g00031</name>
</gene>
<dbReference type="AlphaFoldDB" id="A0AAD9UCF2"/>
<organism evidence="8 9">
    <name type="scientific">Ridgeia piscesae</name>
    <name type="common">Tubeworm</name>
    <dbReference type="NCBI Taxonomy" id="27915"/>
    <lineage>
        <taxon>Eukaryota</taxon>
        <taxon>Metazoa</taxon>
        <taxon>Spiralia</taxon>
        <taxon>Lophotrochozoa</taxon>
        <taxon>Annelida</taxon>
        <taxon>Polychaeta</taxon>
        <taxon>Sedentaria</taxon>
        <taxon>Canalipalpata</taxon>
        <taxon>Sabellida</taxon>
        <taxon>Siboglinidae</taxon>
        <taxon>Ridgeia</taxon>
    </lineage>
</organism>
<dbReference type="Gene3D" id="1.20.120.1630">
    <property type="match status" value="1"/>
</dbReference>
<dbReference type="Proteomes" id="UP001209878">
    <property type="component" value="Unassembled WGS sequence"/>
</dbReference>
<feature type="transmembrane region" description="Helical" evidence="7">
    <location>
        <begin position="323"/>
        <end position="342"/>
    </location>
</feature>
<comment type="caution">
    <text evidence="8">The sequence shown here is derived from an EMBL/GenBank/DDBJ whole genome shotgun (WGS) entry which is preliminary data.</text>
</comment>
<reference evidence="8" key="1">
    <citation type="journal article" date="2023" name="Mol. Biol. Evol.">
        <title>Third-Generation Sequencing Reveals the Adaptive Role of the Epigenome in Three Deep-Sea Polychaetes.</title>
        <authorList>
            <person name="Perez M."/>
            <person name="Aroh O."/>
            <person name="Sun Y."/>
            <person name="Lan Y."/>
            <person name="Juniper S.K."/>
            <person name="Young C.R."/>
            <person name="Angers B."/>
            <person name="Qian P.Y."/>
        </authorList>
    </citation>
    <scope>NUCLEOTIDE SEQUENCE</scope>
    <source>
        <strain evidence="8">R07B-5</strain>
    </source>
</reference>
<dbReference type="PANTHER" id="PTHR21257">
    <property type="entry name" value="DELTA(14)-STEROL REDUCTASE"/>
    <property type="match status" value="1"/>
</dbReference>
<evidence type="ECO:0000256" key="2">
    <source>
        <dbReference type="ARBA" id="ARBA00005402"/>
    </source>
</evidence>
<dbReference type="GO" id="GO:0050613">
    <property type="term" value="F:Delta14-sterol reductase activity"/>
    <property type="evidence" value="ECO:0007669"/>
    <property type="project" value="TreeGrafter"/>
</dbReference>
<dbReference type="GO" id="GO:0005637">
    <property type="term" value="C:nuclear inner membrane"/>
    <property type="evidence" value="ECO:0007669"/>
    <property type="project" value="TreeGrafter"/>
</dbReference>
<dbReference type="PANTHER" id="PTHR21257:SF52">
    <property type="entry name" value="DELTA(14)-STEROL REDUCTASE TM7SF2"/>
    <property type="match status" value="1"/>
</dbReference>
<evidence type="ECO:0000256" key="7">
    <source>
        <dbReference type="SAM" id="Phobius"/>
    </source>
</evidence>
<sequence>MGNLKESPGKRSRGRSRSPSRRAKSPSRAKKSPSRTGKSPNRASRSPNRSSRSPPRSTRTAKTLEAQTVESAEAKQMIISSRRKQSKSPTRQSQRVIERVETTKLRATTRAATSASVSASKQGDIVPAETIAFKGSSKGGRPYQFGGPLGVVILMILAPTILLLLNLVCMKGSCRMKSLPPFPKSFAQYFDWQSVIIYTGWIFLQLFLTVVLPGRRLEGQTLATGSRLSYKCNGFLCLLVSVLSLAVGHFLLKWPVLCITKKLAPVILTAIVITFVASVILYRSAANVEPARLAPGGNTDSILYNFFVGRELNPRVGALDIKVFALLRMGLISWVALNAIYLMRHYKDNGSIPLAPALIAAFQVFYVLDALWFEETFLTTKATQNDGMGFLMMFGSLAWVPFYFSLPVRYMLLHHKGENNYYMLTSVCLLQVVGYVLYRGSNSQKNIFRRNPFDVRLAHMETIPITSKRILSSGWWGLCRHPNYLGDLLMALAWSIPGGFSLLPISHLLFLIVMLVYRAKYDDADCLSKYGPSWERYCRRVRFRILPYIY</sequence>
<feature type="transmembrane region" description="Helical" evidence="7">
    <location>
        <begin position="189"/>
        <end position="208"/>
    </location>
</feature>
<comment type="similarity">
    <text evidence="2">Belongs to the ERG4/ERG24 family.</text>
</comment>
<dbReference type="FunFam" id="1.20.120.1630:FF:000013">
    <property type="entry name" value="Lamin-B receptor-like Protein"/>
    <property type="match status" value="1"/>
</dbReference>
<keyword evidence="9" id="KW-1185">Reference proteome</keyword>
<name>A0AAD9UCF2_RIDPI</name>
<feature type="region of interest" description="Disordered" evidence="6">
    <location>
        <begin position="1"/>
        <end position="96"/>
    </location>
</feature>
<accession>A0AAD9UCF2</accession>
<feature type="transmembrane region" description="Helical" evidence="7">
    <location>
        <begin position="145"/>
        <end position="168"/>
    </location>
</feature>
<feature type="transmembrane region" description="Helical" evidence="7">
    <location>
        <begin position="491"/>
        <end position="517"/>
    </location>
</feature>
<feature type="transmembrane region" description="Helical" evidence="7">
    <location>
        <begin position="420"/>
        <end position="438"/>
    </location>
</feature>
<dbReference type="InterPro" id="IPR001171">
    <property type="entry name" value="ERG24_DHCR-like"/>
</dbReference>